<evidence type="ECO:0000256" key="9">
    <source>
        <dbReference type="SAM" id="Phobius"/>
    </source>
</evidence>
<comment type="subcellular location">
    <subcellularLocation>
        <location evidence="1">Membrane</location>
        <topology evidence="1">Single-pass type I membrane protein</topology>
    </subcellularLocation>
</comment>
<dbReference type="Gene3D" id="3.80.10.10">
    <property type="entry name" value="Ribonuclease Inhibitor"/>
    <property type="match status" value="1"/>
</dbReference>
<dbReference type="SUPFAM" id="SSF52058">
    <property type="entry name" value="L domain-like"/>
    <property type="match status" value="1"/>
</dbReference>
<organism evidence="10 11">
    <name type="scientific">Xanthoceras sorbifolium</name>
    <dbReference type="NCBI Taxonomy" id="99658"/>
    <lineage>
        <taxon>Eukaryota</taxon>
        <taxon>Viridiplantae</taxon>
        <taxon>Streptophyta</taxon>
        <taxon>Embryophyta</taxon>
        <taxon>Tracheophyta</taxon>
        <taxon>Spermatophyta</taxon>
        <taxon>Magnoliopsida</taxon>
        <taxon>eudicotyledons</taxon>
        <taxon>Gunneridae</taxon>
        <taxon>Pentapetalae</taxon>
        <taxon>rosids</taxon>
        <taxon>malvids</taxon>
        <taxon>Sapindales</taxon>
        <taxon>Sapindaceae</taxon>
        <taxon>Xanthoceroideae</taxon>
        <taxon>Xanthoceras</taxon>
    </lineage>
</organism>
<keyword evidence="2 9" id="KW-0812">Transmembrane</keyword>
<gene>
    <name evidence="10" type="ORF">JRO89_XSUnG0097300</name>
</gene>
<accession>A0ABQ8GYP7</accession>
<feature type="transmembrane region" description="Helical" evidence="9">
    <location>
        <begin position="179"/>
        <end position="202"/>
    </location>
</feature>
<protein>
    <submittedName>
        <fullName evidence="10">Uncharacterized protein</fullName>
    </submittedName>
</protein>
<keyword evidence="6" id="KW-0675">Receptor</keyword>
<keyword evidence="7" id="KW-0325">Glycoprotein</keyword>
<keyword evidence="5 9" id="KW-0472">Membrane</keyword>
<reference evidence="10 11" key="1">
    <citation type="submission" date="2021-02" db="EMBL/GenBank/DDBJ databases">
        <title>Plant Genome Project.</title>
        <authorList>
            <person name="Zhang R.-G."/>
        </authorList>
    </citation>
    <scope>NUCLEOTIDE SEQUENCE [LARGE SCALE GENOMIC DNA]</scope>
    <source>
        <tissue evidence="10">Leaves</tissue>
    </source>
</reference>
<dbReference type="InterPro" id="IPR032675">
    <property type="entry name" value="LRR_dom_sf"/>
</dbReference>
<dbReference type="Pfam" id="PF00560">
    <property type="entry name" value="LRR_1"/>
    <property type="match status" value="1"/>
</dbReference>
<evidence type="ECO:0000256" key="6">
    <source>
        <dbReference type="ARBA" id="ARBA00023170"/>
    </source>
</evidence>
<comment type="caution">
    <text evidence="10">The sequence shown here is derived from an EMBL/GenBank/DDBJ whole genome shotgun (WGS) entry which is preliminary data.</text>
</comment>
<keyword evidence="4 9" id="KW-1133">Transmembrane helix</keyword>
<proteinExistence type="predicted"/>
<evidence type="ECO:0000256" key="3">
    <source>
        <dbReference type="ARBA" id="ARBA00022729"/>
    </source>
</evidence>
<sequence length="241" mass="27058">MKYRELSGTAFDIETERYEGQLLVVTKVRIHISEDSLSWNSIDLSGSNLSREVLELKNLSRLGILNLSMNHLTGKIPESIGSLQQINSLMPGQLEWHGIYVQIRFECELFVSTKGNEYLYTGTLYLVNSIDLSNNSLSGNPALCGSPLSNKFKEDKETSESPGVDEKRDNEDRDNVGRLLFYSSIGLGFAVGFWGVCGTLIIKKSWRAAYFQFVDDMNDRFIVVVSLRLASLQRLVKGEGN</sequence>
<dbReference type="PANTHER" id="PTHR48063:SF81">
    <property type="entry name" value="LEUCINE-RICH REPEAT-CONTAINING N-TERMINAL PLANT-TYPE DOMAIN-CONTAINING PROTEIN"/>
    <property type="match status" value="1"/>
</dbReference>
<feature type="region of interest" description="Disordered" evidence="8">
    <location>
        <begin position="148"/>
        <end position="170"/>
    </location>
</feature>
<feature type="compositionally biased region" description="Basic and acidic residues" evidence="8">
    <location>
        <begin position="151"/>
        <end position="170"/>
    </location>
</feature>
<keyword evidence="11" id="KW-1185">Reference proteome</keyword>
<keyword evidence="3" id="KW-0732">Signal</keyword>
<evidence type="ECO:0000256" key="8">
    <source>
        <dbReference type="SAM" id="MobiDB-lite"/>
    </source>
</evidence>
<dbReference type="InterPro" id="IPR046956">
    <property type="entry name" value="RLP23-like"/>
</dbReference>
<evidence type="ECO:0000256" key="7">
    <source>
        <dbReference type="ARBA" id="ARBA00023180"/>
    </source>
</evidence>
<dbReference type="InterPro" id="IPR001611">
    <property type="entry name" value="Leu-rich_rpt"/>
</dbReference>
<evidence type="ECO:0000256" key="1">
    <source>
        <dbReference type="ARBA" id="ARBA00004479"/>
    </source>
</evidence>
<evidence type="ECO:0000256" key="5">
    <source>
        <dbReference type="ARBA" id="ARBA00023136"/>
    </source>
</evidence>
<name>A0ABQ8GYP7_9ROSI</name>
<dbReference type="Proteomes" id="UP000827721">
    <property type="component" value="Unassembled WGS sequence"/>
</dbReference>
<evidence type="ECO:0000256" key="2">
    <source>
        <dbReference type="ARBA" id="ARBA00022692"/>
    </source>
</evidence>
<dbReference type="EMBL" id="JAFEMO010000218">
    <property type="protein sequence ID" value="KAH7522844.1"/>
    <property type="molecule type" value="Genomic_DNA"/>
</dbReference>
<dbReference type="PANTHER" id="PTHR48063">
    <property type="entry name" value="LRR RECEPTOR-LIKE KINASE"/>
    <property type="match status" value="1"/>
</dbReference>
<evidence type="ECO:0000313" key="11">
    <source>
        <dbReference type="Proteomes" id="UP000827721"/>
    </source>
</evidence>
<evidence type="ECO:0000256" key="4">
    <source>
        <dbReference type="ARBA" id="ARBA00022989"/>
    </source>
</evidence>
<evidence type="ECO:0000313" key="10">
    <source>
        <dbReference type="EMBL" id="KAH7522844.1"/>
    </source>
</evidence>